<gene>
    <name evidence="2" type="ORF">GCM10007320_52960</name>
</gene>
<comment type="caution">
    <text evidence="2">The sequence shown here is derived from an EMBL/GenBank/DDBJ whole genome shotgun (WGS) entry which is preliminary data.</text>
</comment>
<feature type="region of interest" description="Disordered" evidence="1">
    <location>
        <begin position="26"/>
        <end position="94"/>
    </location>
</feature>
<sequence>MANANGSSSFAMAGGRGVALAAAVRQNGACAAQEADEAQADDQDEDEVLQELGHASRHPETKVQKSSSGPAGGAVNSASNLHARSGARRPRRQI</sequence>
<accession>A0ABQ3G9V7</accession>
<keyword evidence="3" id="KW-1185">Reference proteome</keyword>
<proteinExistence type="predicted"/>
<protein>
    <submittedName>
        <fullName evidence="2">Uncharacterized protein</fullName>
    </submittedName>
</protein>
<dbReference type="Proteomes" id="UP000626210">
    <property type="component" value="Unassembled WGS sequence"/>
</dbReference>
<evidence type="ECO:0000256" key="1">
    <source>
        <dbReference type="SAM" id="MobiDB-lite"/>
    </source>
</evidence>
<feature type="compositionally biased region" description="Basic residues" evidence="1">
    <location>
        <begin position="85"/>
        <end position="94"/>
    </location>
</feature>
<dbReference type="EMBL" id="BMYK01000024">
    <property type="protein sequence ID" value="GHC97799.1"/>
    <property type="molecule type" value="Genomic_DNA"/>
</dbReference>
<evidence type="ECO:0000313" key="2">
    <source>
        <dbReference type="EMBL" id="GHC97799.1"/>
    </source>
</evidence>
<reference evidence="3" key="1">
    <citation type="journal article" date="2019" name="Int. J. Syst. Evol. Microbiol.">
        <title>The Global Catalogue of Microorganisms (GCM) 10K type strain sequencing project: providing services to taxonomists for standard genome sequencing and annotation.</title>
        <authorList>
            <consortium name="The Broad Institute Genomics Platform"/>
            <consortium name="The Broad Institute Genome Sequencing Center for Infectious Disease"/>
            <person name="Wu L."/>
            <person name="Ma J."/>
        </authorList>
    </citation>
    <scope>NUCLEOTIDE SEQUENCE [LARGE SCALE GENOMIC DNA]</scope>
    <source>
        <strain evidence="3">KCTC 23314</strain>
    </source>
</reference>
<feature type="compositionally biased region" description="Acidic residues" evidence="1">
    <location>
        <begin position="34"/>
        <end position="49"/>
    </location>
</feature>
<name>A0ABQ3G9V7_9BURK</name>
<organism evidence="2 3">
    <name type="scientific">Pseudorhodoferax aquiterrae</name>
    <dbReference type="NCBI Taxonomy" id="747304"/>
    <lineage>
        <taxon>Bacteria</taxon>
        <taxon>Pseudomonadati</taxon>
        <taxon>Pseudomonadota</taxon>
        <taxon>Betaproteobacteria</taxon>
        <taxon>Burkholderiales</taxon>
        <taxon>Comamonadaceae</taxon>
    </lineage>
</organism>
<evidence type="ECO:0000313" key="3">
    <source>
        <dbReference type="Proteomes" id="UP000626210"/>
    </source>
</evidence>